<dbReference type="AlphaFoldDB" id="A0AA97KPS2"/>
<evidence type="ECO:0000256" key="7">
    <source>
        <dbReference type="ARBA" id="ARBA00022737"/>
    </source>
</evidence>
<keyword evidence="21" id="KW-1185">Reference proteome</keyword>
<feature type="region of interest" description="Disordered" evidence="18">
    <location>
        <begin position="797"/>
        <end position="816"/>
    </location>
</feature>
<dbReference type="InterPro" id="IPR036020">
    <property type="entry name" value="WW_dom_sf"/>
</dbReference>
<feature type="compositionally biased region" description="Pro residues" evidence="18">
    <location>
        <begin position="14"/>
        <end position="26"/>
    </location>
</feature>
<keyword evidence="8" id="KW-0832">Ubl conjugation</keyword>
<dbReference type="FunFam" id="1.10.10.440:FF:000003">
    <property type="entry name" value="Pre-mRNA processing factor 40 homolog A"/>
    <property type="match status" value="1"/>
</dbReference>
<feature type="domain" description="FF" evidence="20">
    <location>
        <begin position="527"/>
        <end position="581"/>
    </location>
</feature>
<dbReference type="PROSITE" id="PS50020">
    <property type="entry name" value="WW_DOMAIN_2"/>
    <property type="match status" value="2"/>
</dbReference>
<reference evidence="22" key="1">
    <citation type="submission" date="2025-08" db="UniProtKB">
        <authorList>
            <consortium name="RefSeq"/>
        </authorList>
    </citation>
    <scope>IDENTIFICATION</scope>
    <source>
        <tissue evidence="22">Blood</tissue>
    </source>
</reference>
<proteinExistence type="inferred from homology"/>
<sequence length="1023" mass="115066">MSGGDSAAAAASPQPLPFSLPKPPPLMQLNPGEGVRPVGAPGAEQSPKSSRLGGRPDWPAGKPVSLLAPLLPPRGEPEPLLPFGPSSRQPLRGRLLGRCSGGAGGGGGGGGSLLNPAMRPGGGGGGGGGGMGRESLMMGHPGMPHYPPMGMHPMGQRPPNMPPVSHGMMPQMMPPMGGPQMGQMPGMMQSVMPGMMAPHMSHAPMQPTGPPGVNSMDSQIGLAPPGTQPTPPVVCSLPQAATTNNSANEEPSKQKSVWSEHKSPDGRTYFYNTETKQSTWEKPDDLKTPAEQMLSKCPWKEYKSDSGKPYYYNSQTKESRWAKPKELEDLEAMIKAEENSGKAEELLQSSSAVVAAGIPIAAPTIVETPVAVPAAPAAPAVSAPEAEPSAVATVVENENTVSAVADEQVQPAAPIVQEQTAEVVTNSIEETPKQESSDVVPKKDEEDAQPVKKTYTWNTKEEAKQAFKELLKEKRVPSNASWEQAMKMIINDPRYSALAKLSEKKQAFNAYKVQTEKEEKEEARLKYKEAKESFQRFLENHEKMTSTTRYKKAEQMFGEMEVWNAISERDRLEIYEDVLFFLSKKEKEQAKQLRKRNWEALKNILDNMANVTYCTTWSEAQQYLMDNPTFAEDEELQNMDKEDALICFEEHIRALEKEEEEEKQKSLLRERRRQRKNRESFQIFLDELHEHGQLHSMSSWMELYPTISSDIRFTNMLGQPGSTALDLFKFYVEDLKARYHDEKKIIKDILKDKGFVVEVNTTFEDFVTVISSTKRATTLDAGNIKLAFNSLLEKAEAREREREKEEARKMKRKESAFKSMLKQATPPIEMDAVWEDIRERFVKEPAFEDITLESERKRIFKDFIYLLEHECQHHHSKNKKHSKKSKKHHRKRSRSRSGSESEDDDSHSKKKRQRSESRSVSERSSSAESERSYKKSKKHKKKSKKRRHKSDSPESDVDREKDKKERENEKERSRQRSESKHKSPSKKRPGKDSGNWDTSGSELSEGELEKQRRTLLEQLDEDQ</sequence>
<feature type="compositionally biased region" description="Basic residues" evidence="18">
    <location>
        <begin position="934"/>
        <end position="949"/>
    </location>
</feature>
<evidence type="ECO:0000256" key="18">
    <source>
        <dbReference type="SAM" id="MobiDB-lite"/>
    </source>
</evidence>
<feature type="compositionally biased region" description="Gly residues" evidence="18">
    <location>
        <begin position="99"/>
        <end position="112"/>
    </location>
</feature>
<comment type="similarity">
    <text evidence="13">Belongs to the PRPF40 family.</text>
</comment>
<evidence type="ECO:0000256" key="2">
    <source>
        <dbReference type="ARBA" id="ARBA00004324"/>
    </source>
</evidence>
<dbReference type="SUPFAM" id="SSF81698">
    <property type="entry name" value="FF domain"/>
    <property type="match status" value="5"/>
</dbReference>
<dbReference type="FunFam" id="1.10.10.440:FF:000012">
    <property type="entry name" value="pre-mRNA-processing factor 40 homolog A isoform X2"/>
    <property type="match status" value="1"/>
</dbReference>
<dbReference type="CTD" id="55660"/>
<dbReference type="InterPro" id="IPR036517">
    <property type="entry name" value="FF_domain_sf"/>
</dbReference>
<dbReference type="InterPro" id="IPR001202">
    <property type="entry name" value="WW_dom"/>
</dbReference>
<evidence type="ECO:0000256" key="15">
    <source>
        <dbReference type="ARBA" id="ARBA00078214"/>
    </source>
</evidence>
<dbReference type="FunFam" id="1.10.10.440:FF:000002">
    <property type="entry name" value="pre-mRNA-processing factor 40 homolog A isoform X1"/>
    <property type="match status" value="1"/>
</dbReference>
<dbReference type="GO" id="GO:0071004">
    <property type="term" value="C:U2-type prespliceosome"/>
    <property type="evidence" value="ECO:0007669"/>
    <property type="project" value="TreeGrafter"/>
</dbReference>
<evidence type="ECO:0000256" key="13">
    <source>
        <dbReference type="ARBA" id="ARBA00061317"/>
    </source>
</evidence>
<feature type="compositionally biased region" description="Basic and acidic residues" evidence="18">
    <location>
        <begin position="430"/>
        <end position="445"/>
    </location>
</feature>
<dbReference type="SMART" id="SM00456">
    <property type="entry name" value="WW"/>
    <property type="match status" value="2"/>
</dbReference>
<dbReference type="PANTHER" id="PTHR11864:SF20">
    <property type="entry name" value="PRE-MRNA-PROCESSING FACTOR 40 HOMOLOG A"/>
    <property type="match status" value="1"/>
</dbReference>
<dbReference type="Proteomes" id="UP001190640">
    <property type="component" value="Chromosome 2"/>
</dbReference>
<feature type="domain" description="FF" evidence="20">
    <location>
        <begin position="460"/>
        <end position="514"/>
    </location>
</feature>
<evidence type="ECO:0000259" key="20">
    <source>
        <dbReference type="PROSITE" id="PS51676"/>
    </source>
</evidence>
<keyword evidence="7" id="KW-0677">Repeat</keyword>
<keyword evidence="6" id="KW-0507">mRNA processing</keyword>
<organism evidence="21 22">
    <name type="scientific">Eublepharis macularius</name>
    <name type="common">Leopard gecko</name>
    <name type="synonym">Cyrtodactylus macularius</name>
    <dbReference type="NCBI Taxonomy" id="481883"/>
    <lineage>
        <taxon>Eukaryota</taxon>
        <taxon>Metazoa</taxon>
        <taxon>Chordata</taxon>
        <taxon>Craniata</taxon>
        <taxon>Vertebrata</taxon>
        <taxon>Euteleostomi</taxon>
        <taxon>Lepidosauria</taxon>
        <taxon>Squamata</taxon>
        <taxon>Bifurcata</taxon>
        <taxon>Gekkota</taxon>
        <taxon>Eublepharidae</taxon>
        <taxon>Eublepharinae</taxon>
        <taxon>Eublepharis</taxon>
    </lineage>
</organism>
<dbReference type="PANTHER" id="PTHR11864">
    <property type="entry name" value="PRE-MRNA-PROCESSING PROTEIN PRP40"/>
    <property type="match status" value="1"/>
</dbReference>
<dbReference type="SMART" id="SM00441">
    <property type="entry name" value="FF"/>
    <property type="match status" value="5"/>
</dbReference>
<feature type="compositionally biased region" description="Gly residues" evidence="18">
    <location>
        <begin position="120"/>
        <end position="132"/>
    </location>
</feature>
<feature type="domain" description="WW" evidence="19">
    <location>
        <begin position="298"/>
        <end position="326"/>
    </location>
</feature>
<feature type="domain" description="FF" evidence="20">
    <location>
        <begin position="674"/>
        <end position="734"/>
    </location>
</feature>
<protein>
    <recommendedName>
        <fullName evidence="14">Pre-mRNA-processing factor 40 homolog A</fullName>
    </recommendedName>
    <alternativeName>
        <fullName evidence="15">Formin-binding protein 11</fullName>
    </alternativeName>
    <alternativeName>
        <fullName evidence="16">Formin-binding protein 3</fullName>
    </alternativeName>
</protein>
<evidence type="ECO:0000256" key="17">
    <source>
        <dbReference type="SAM" id="Coils"/>
    </source>
</evidence>
<keyword evidence="3" id="KW-0488">Methylation</keyword>
<evidence type="ECO:0000256" key="9">
    <source>
        <dbReference type="ARBA" id="ARBA00022990"/>
    </source>
</evidence>
<feature type="compositionally biased region" description="Polar residues" evidence="18">
    <location>
        <begin position="239"/>
        <end position="249"/>
    </location>
</feature>
<dbReference type="PROSITE" id="PS51676">
    <property type="entry name" value="FF"/>
    <property type="match status" value="6"/>
</dbReference>
<keyword evidence="10" id="KW-0508">mRNA splicing</keyword>
<dbReference type="GO" id="GO:0003723">
    <property type="term" value="F:RNA binding"/>
    <property type="evidence" value="ECO:0007669"/>
    <property type="project" value="TreeGrafter"/>
</dbReference>
<keyword evidence="5" id="KW-0597">Phosphoprotein</keyword>
<evidence type="ECO:0000256" key="1">
    <source>
        <dbReference type="ARBA" id="ARBA00004109"/>
    </source>
</evidence>
<dbReference type="InterPro" id="IPR039726">
    <property type="entry name" value="Prp40-like"/>
</dbReference>
<dbReference type="Pfam" id="PF01846">
    <property type="entry name" value="FF"/>
    <property type="match status" value="4"/>
</dbReference>
<keyword evidence="4" id="KW-1017">Isopeptide bond</keyword>
<feature type="compositionally biased region" description="Low complexity" evidence="18">
    <location>
        <begin position="1"/>
        <end position="13"/>
    </location>
</feature>
<dbReference type="FunFam" id="1.10.10.440:FF:000011">
    <property type="entry name" value="pre-mRNA-processing factor 40 homolog A isoform X1"/>
    <property type="match status" value="1"/>
</dbReference>
<dbReference type="Pfam" id="PF00397">
    <property type="entry name" value="WW"/>
    <property type="match status" value="2"/>
</dbReference>
<feature type="compositionally biased region" description="Basic residues" evidence="18">
    <location>
        <begin position="874"/>
        <end position="895"/>
    </location>
</feature>
<evidence type="ECO:0000256" key="6">
    <source>
        <dbReference type="ARBA" id="ARBA00022664"/>
    </source>
</evidence>
<gene>
    <name evidence="22" type="primary">PRPF40A</name>
</gene>
<dbReference type="FunFam" id="1.10.10.440:FF:000009">
    <property type="entry name" value="pre-mRNA-processing factor 40 homolog A isoform X1"/>
    <property type="match status" value="1"/>
</dbReference>
<dbReference type="KEGG" id="emc:129323671"/>
<dbReference type="Gene3D" id="2.20.70.10">
    <property type="match status" value="2"/>
</dbReference>
<dbReference type="GeneID" id="129323671"/>
<keyword evidence="9" id="KW-0007">Acetylation</keyword>
<comment type="subcellular location">
    <subcellularLocation>
        <location evidence="1">Nucleus matrix</location>
    </subcellularLocation>
    <subcellularLocation>
        <location evidence="2">Nucleus speckle</location>
    </subcellularLocation>
</comment>
<evidence type="ECO:0000256" key="14">
    <source>
        <dbReference type="ARBA" id="ARBA00072041"/>
    </source>
</evidence>
<feature type="coiled-coil region" evidence="17">
    <location>
        <begin position="513"/>
        <end position="540"/>
    </location>
</feature>
<evidence type="ECO:0000313" key="21">
    <source>
        <dbReference type="Proteomes" id="UP001190640"/>
    </source>
</evidence>
<feature type="compositionally biased region" description="Basic and acidic residues" evidence="18">
    <location>
        <begin position="250"/>
        <end position="265"/>
    </location>
</feature>
<feature type="domain" description="FF" evidence="20">
    <location>
        <begin position="809"/>
        <end position="866"/>
    </location>
</feature>
<feature type="region of interest" description="Disordered" evidence="18">
    <location>
        <begin position="1"/>
        <end position="134"/>
    </location>
</feature>
<feature type="domain" description="WW" evidence="19">
    <location>
        <begin position="252"/>
        <end position="285"/>
    </location>
</feature>
<dbReference type="GO" id="GO:0045292">
    <property type="term" value="P:mRNA cis splicing, via spliceosome"/>
    <property type="evidence" value="ECO:0007669"/>
    <property type="project" value="InterPro"/>
</dbReference>
<feature type="coiled-coil region" evidence="17">
    <location>
        <begin position="645"/>
        <end position="677"/>
    </location>
</feature>
<dbReference type="GO" id="GO:0016363">
    <property type="term" value="C:nuclear matrix"/>
    <property type="evidence" value="ECO:0007669"/>
    <property type="project" value="UniProtKB-SubCell"/>
</dbReference>
<evidence type="ECO:0000256" key="11">
    <source>
        <dbReference type="ARBA" id="ARBA00023242"/>
    </source>
</evidence>
<dbReference type="FunFam" id="2.20.70.10:FF:000029">
    <property type="entry name" value="pre-mRNA-processing factor 40 homolog A isoform X1"/>
    <property type="match status" value="1"/>
</dbReference>
<evidence type="ECO:0000256" key="12">
    <source>
        <dbReference type="ARBA" id="ARBA00057440"/>
    </source>
</evidence>
<keyword evidence="11" id="KW-0539">Nucleus</keyword>
<dbReference type="InterPro" id="IPR002713">
    <property type="entry name" value="FF_domain"/>
</dbReference>
<feature type="domain" description="FF" evidence="20">
    <location>
        <begin position="739"/>
        <end position="794"/>
    </location>
</feature>
<dbReference type="PROSITE" id="PS01159">
    <property type="entry name" value="WW_DOMAIN_1"/>
    <property type="match status" value="2"/>
</dbReference>
<keyword evidence="17" id="KW-0175">Coiled coil</keyword>
<feature type="domain" description="FF" evidence="20">
    <location>
        <begin position="594"/>
        <end position="654"/>
    </location>
</feature>
<feature type="region of interest" description="Disordered" evidence="18">
    <location>
        <begin position="872"/>
        <end position="1023"/>
    </location>
</feature>
<evidence type="ECO:0000256" key="8">
    <source>
        <dbReference type="ARBA" id="ARBA00022843"/>
    </source>
</evidence>
<dbReference type="FunFam" id="2.20.70.10:FF:000083">
    <property type="entry name" value="pre-mRNA-processing factor 40 homolog A isoform X3"/>
    <property type="match status" value="1"/>
</dbReference>
<dbReference type="RefSeq" id="XP_054826216.1">
    <property type="nucleotide sequence ID" value="XM_054970241.1"/>
</dbReference>
<comment type="function">
    <text evidence="12">Binds to WASL/N-WASP and suppresses its translocation from the nucleus to the cytoplasm, thereby inhibiting its cytoplasmic function. Plays a role in the regulation of cell morphology and cytoskeletal organization. Required in the control of cell shape and migration. May play a role in cytokinesis. May be involved in pre-mRNA splicing.</text>
</comment>
<dbReference type="Gene3D" id="1.10.10.440">
    <property type="entry name" value="FF domain"/>
    <property type="match status" value="5"/>
</dbReference>
<dbReference type="GO" id="GO:0005685">
    <property type="term" value="C:U1 snRNP"/>
    <property type="evidence" value="ECO:0007669"/>
    <property type="project" value="TreeGrafter"/>
</dbReference>
<feature type="compositionally biased region" description="Basic and acidic residues" evidence="18">
    <location>
        <begin position="950"/>
        <end position="981"/>
    </location>
</feature>
<dbReference type="GO" id="GO:0016607">
    <property type="term" value="C:nuclear speck"/>
    <property type="evidence" value="ECO:0007669"/>
    <property type="project" value="UniProtKB-SubCell"/>
</dbReference>
<feature type="compositionally biased region" description="Pro residues" evidence="18">
    <location>
        <begin position="70"/>
        <end position="82"/>
    </location>
</feature>
<name>A0AA97KPS2_EUBMA</name>
<evidence type="ECO:0000256" key="10">
    <source>
        <dbReference type="ARBA" id="ARBA00023187"/>
    </source>
</evidence>
<accession>A0AA97KPS2</accession>
<evidence type="ECO:0000313" key="22">
    <source>
        <dbReference type="RefSeq" id="XP_054826216.1"/>
    </source>
</evidence>
<evidence type="ECO:0000256" key="4">
    <source>
        <dbReference type="ARBA" id="ARBA00022499"/>
    </source>
</evidence>
<evidence type="ECO:0000256" key="3">
    <source>
        <dbReference type="ARBA" id="ARBA00022481"/>
    </source>
</evidence>
<evidence type="ECO:0000259" key="19">
    <source>
        <dbReference type="PROSITE" id="PS50020"/>
    </source>
</evidence>
<dbReference type="CDD" id="cd00201">
    <property type="entry name" value="WW"/>
    <property type="match status" value="2"/>
</dbReference>
<dbReference type="SUPFAM" id="SSF51045">
    <property type="entry name" value="WW domain"/>
    <property type="match status" value="2"/>
</dbReference>
<feature type="region of interest" description="Disordered" evidence="18">
    <location>
        <begin position="428"/>
        <end position="448"/>
    </location>
</feature>
<evidence type="ECO:0000256" key="16">
    <source>
        <dbReference type="ARBA" id="ARBA00080815"/>
    </source>
</evidence>
<dbReference type="Pfam" id="PF25432">
    <property type="entry name" value="FF_PRPF40A"/>
    <property type="match status" value="1"/>
</dbReference>
<evidence type="ECO:0000256" key="5">
    <source>
        <dbReference type="ARBA" id="ARBA00022553"/>
    </source>
</evidence>
<feature type="region of interest" description="Disordered" evidence="18">
    <location>
        <begin position="207"/>
        <end position="270"/>
    </location>
</feature>